<reference evidence="7 8" key="1">
    <citation type="submission" date="2024-04" db="EMBL/GenBank/DDBJ databases">
        <title>Novel genus in family Flammeovirgaceae.</title>
        <authorList>
            <person name="Nguyen T.H."/>
            <person name="Vuong T.Q."/>
            <person name="Le H."/>
            <person name="Kim S.-G."/>
        </authorList>
    </citation>
    <scope>NUCLEOTIDE SEQUENCE [LARGE SCALE GENOMIC DNA]</scope>
    <source>
        <strain evidence="7 8">JCM 23209</strain>
    </source>
</reference>
<comment type="caution">
    <text evidence="7">The sequence shown here is derived from an EMBL/GenBank/DDBJ whole genome shotgun (WGS) entry which is preliminary data.</text>
</comment>
<protein>
    <submittedName>
        <fullName evidence="7">GH92 family glycosyl hydrolase</fullName>
        <ecNumber evidence="7">3.2.1.-</ecNumber>
    </submittedName>
</protein>
<dbReference type="GO" id="GO:0030246">
    <property type="term" value="F:carbohydrate binding"/>
    <property type="evidence" value="ECO:0007669"/>
    <property type="project" value="InterPro"/>
</dbReference>
<dbReference type="GO" id="GO:0016798">
    <property type="term" value="F:hydrolase activity, acting on glycosyl bonds"/>
    <property type="evidence" value="ECO:0007669"/>
    <property type="project" value="UniProtKB-KW"/>
</dbReference>
<dbReference type="InterPro" id="IPR041371">
    <property type="entry name" value="GH92_N"/>
</dbReference>
<keyword evidence="3" id="KW-0106">Calcium</keyword>
<dbReference type="PROSITE" id="PS51257">
    <property type="entry name" value="PROKAR_LIPOPROTEIN"/>
    <property type="match status" value="1"/>
</dbReference>
<dbReference type="PANTHER" id="PTHR12143:SF39">
    <property type="entry name" value="SECRETED PROTEIN"/>
    <property type="match status" value="1"/>
</dbReference>
<keyword evidence="7" id="KW-0326">Glycosidase</keyword>
<dbReference type="SUPFAM" id="SSF48208">
    <property type="entry name" value="Six-hairpin glycosidases"/>
    <property type="match status" value="1"/>
</dbReference>
<dbReference type="InterPro" id="IPR012939">
    <property type="entry name" value="Glyco_hydro_92"/>
</dbReference>
<feature type="domain" description="Glycosyl hydrolase family 92 N-terminal" evidence="6">
    <location>
        <begin position="40"/>
        <end position="274"/>
    </location>
</feature>
<dbReference type="Gene3D" id="1.20.1050.60">
    <property type="entry name" value="alpha-1,2-mannosidase"/>
    <property type="match status" value="1"/>
</dbReference>
<dbReference type="FunFam" id="3.30.2080.10:FF:000001">
    <property type="entry name" value="Alpha-1,2-mannosidase subfamily"/>
    <property type="match status" value="1"/>
</dbReference>
<evidence type="ECO:0000256" key="3">
    <source>
        <dbReference type="ARBA" id="ARBA00022837"/>
    </source>
</evidence>
<organism evidence="7 8">
    <name type="scientific">Rapidithrix thailandica</name>
    <dbReference type="NCBI Taxonomy" id="413964"/>
    <lineage>
        <taxon>Bacteria</taxon>
        <taxon>Pseudomonadati</taxon>
        <taxon>Bacteroidota</taxon>
        <taxon>Cytophagia</taxon>
        <taxon>Cytophagales</taxon>
        <taxon>Flammeovirgaceae</taxon>
        <taxon>Rapidithrix</taxon>
    </lineage>
</organism>
<evidence type="ECO:0000259" key="6">
    <source>
        <dbReference type="Pfam" id="PF17678"/>
    </source>
</evidence>
<evidence type="ECO:0000313" key="7">
    <source>
        <dbReference type="EMBL" id="MEN7549094.1"/>
    </source>
</evidence>
<feature type="chain" id="PRO_5043734874" evidence="4">
    <location>
        <begin position="21"/>
        <end position="765"/>
    </location>
</feature>
<evidence type="ECO:0000256" key="2">
    <source>
        <dbReference type="ARBA" id="ARBA00011245"/>
    </source>
</evidence>
<sequence length="765" mass="85171">MKLTSYTWLLLTALFMACQADKKSGQADSPTAEEADFMQYVDPFIGTDGIVHTFPGATYPYGMIQLSPDGDTKGWNWCSGYHYSDENIKGFSHTHLSGTGWSDLGDILLMPTVGELKLNSGPKNDPDAGYRSRISHDDESATAGYYQVKLLDYDINAELTTTPRVGFHRYTFPESKEAHVIIDPTSIIFGKTQETHAKITDEQTIEGYCHSSGWGGNRFVYFTARFSKPFQKAGVSLKDAVLENEKEAKGADAKAFASFETQAGESIEVKVAISAVSLEGARKNFAAEGSNKNFDQVKQEAAQAWRTELAKVQVKGGSEEQKKIFYTGMYHAMIDPNLSMDVDGQYVAIDKTLKAEGFNNYSTFSVWDTHRAVHPLLTLIDHQRTADFVNSLVSRHAEGGQLPIWELCGFDNRCMVGYPSVSVIADAIMKEVPGIDVEKAYAAMRAIAFHPKPTDLGDPGGLEEYLELGYVSADVPQSVSKTMEFSYYDWCIGKVAEKLGKAEDAKLFFERSKNFMKHYHPERQLYWPKDRNGNWVEGISLTDWEDLKGHYVSGNIWAYSYYYPHATNMAIELMGGKEAFAQNLDKLFAEPMNMEGEQHVDISGFIGHYGHGDEPGHQITYLYNYVGQPWKTQERVSEVMKTMYAAKPDGMPNNDDCGQMSVWYNFSAIGFYPVCPGDSNYILGAPKFDETVFQVATGKTFTVKAEGLSAENVYVQSVKLNGKEYPNTYITHQDIMNGGELVFVMGQAPSEWGTSAEASPLSALQ</sequence>
<dbReference type="EC" id="3.2.1.-" evidence="7"/>
<dbReference type="RefSeq" id="WP_346821865.1">
    <property type="nucleotide sequence ID" value="NZ_JBDKWZ010000007.1"/>
</dbReference>
<evidence type="ECO:0000256" key="1">
    <source>
        <dbReference type="ARBA" id="ARBA00001913"/>
    </source>
</evidence>
<feature type="signal peptide" evidence="4">
    <location>
        <begin position="1"/>
        <end position="20"/>
    </location>
</feature>
<comment type="subunit">
    <text evidence="2">Monomer.</text>
</comment>
<keyword evidence="4" id="KW-0732">Signal</keyword>
<proteinExistence type="predicted"/>
<dbReference type="AlphaFoldDB" id="A0AAW9S9Q8"/>
<comment type="cofactor">
    <cofactor evidence="1">
        <name>Ca(2+)</name>
        <dbReference type="ChEBI" id="CHEBI:29108"/>
    </cofactor>
</comment>
<evidence type="ECO:0000256" key="4">
    <source>
        <dbReference type="SAM" id="SignalP"/>
    </source>
</evidence>
<feature type="domain" description="Glycosyl hydrolase family 92" evidence="5">
    <location>
        <begin position="280"/>
        <end position="747"/>
    </location>
</feature>
<dbReference type="Gene3D" id="2.70.98.10">
    <property type="match status" value="1"/>
</dbReference>
<dbReference type="GO" id="GO:0005975">
    <property type="term" value="P:carbohydrate metabolic process"/>
    <property type="evidence" value="ECO:0007669"/>
    <property type="project" value="InterPro"/>
</dbReference>
<keyword evidence="7" id="KW-0378">Hydrolase</keyword>
<dbReference type="NCBIfam" id="TIGR01180">
    <property type="entry name" value="aman2_put"/>
    <property type="match status" value="1"/>
</dbReference>
<dbReference type="PANTHER" id="PTHR12143">
    <property type="entry name" value="PEPTIDE N-GLYCANASE PNGASE -RELATED"/>
    <property type="match status" value="1"/>
</dbReference>
<keyword evidence="8" id="KW-1185">Reference proteome</keyword>
<dbReference type="InterPro" id="IPR005887">
    <property type="entry name" value="GH92_a_mannosidase_put"/>
</dbReference>
<gene>
    <name evidence="7" type="ORF">AAG747_14320</name>
</gene>
<dbReference type="InterPro" id="IPR014718">
    <property type="entry name" value="GH-type_carb-bd"/>
</dbReference>
<dbReference type="GO" id="GO:0006516">
    <property type="term" value="P:glycoprotein catabolic process"/>
    <property type="evidence" value="ECO:0007669"/>
    <property type="project" value="TreeGrafter"/>
</dbReference>
<name>A0AAW9S9Q8_9BACT</name>
<dbReference type="GO" id="GO:0005829">
    <property type="term" value="C:cytosol"/>
    <property type="evidence" value="ECO:0007669"/>
    <property type="project" value="TreeGrafter"/>
</dbReference>
<accession>A0AAW9S9Q8</accession>
<dbReference type="Gene3D" id="3.30.2080.10">
    <property type="entry name" value="GH92 mannosidase domain"/>
    <property type="match status" value="1"/>
</dbReference>
<dbReference type="Pfam" id="PF07971">
    <property type="entry name" value="Glyco_hydro_92"/>
    <property type="match status" value="1"/>
</dbReference>
<dbReference type="FunFam" id="1.20.1050.60:FF:000001">
    <property type="entry name" value="Putative alpha-1,2-mannosidase"/>
    <property type="match status" value="1"/>
</dbReference>
<dbReference type="Pfam" id="PF17678">
    <property type="entry name" value="Glyco_hydro_92N"/>
    <property type="match status" value="1"/>
</dbReference>
<evidence type="ECO:0000259" key="5">
    <source>
        <dbReference type="Pfam" id="PF07971"/>
    </source>
</evidence>
<dbReference type="GO" id="GO:0000224">
    <property type="term" value="F:peptide-N4-(N-acetyl-beta-glucosaminyl)asparagine amidase activity"/>
    <property type="evidence" value="ECO:0007669"/>
    <property type="project" value="TreeGrafter"/>
</dbReference>
<dbReference type="InterPro" id="IPR008928">
    <property type="entry name" value="6-hairpin_glycosidase_sf"/>
</dbReference>
<dbReference type="EMBL" id="JBDKWZ010000007">
    <property type="protein sequence ID" value="MEN7549094.1"/>
    <property type="molecule type" value="Genomic_DNA"/>
</dbReference>
<dbReference type="Gene3D" id="1.20.1610.10">
    <property type="entry name" value="alpha-1,2-mannosidases domains"/>
    <property type="match status" value="1"/>
</dbReference>
<evidence type="ECO:0000313" key="8">
    <source>
        <dbReference type="Proteomes" id="UP001403385"/>
    </source>
</evidence>
<dbReference type="InterPro" id="IPR050883">
    <property type="entry name" value="PNGase"/>
</dbReference>
<dbReference type="Proteomes" id="UP001403385">
    <property type="component" value="Unassembled WGS sequence"/>
</dbReference>